<dbReference type="PANTHER" id="PTHR23402:SF1">
    <property type="entry name" value="PYROGLUTAMYL-PEPTIDASE I"/>
    <property type="match status" value="1"/>
</dbReference>
<dbReference type="PANTHER" id="PTHR23402">
    <property type="entry name" value="PROTEASE FAMILY C15 PYROGLUTAMYL-PEPTIDASE I-RELATED"/>
    <property type="match status" value="1"/>
</dbReference>
<dbReference type="Gene3D" id="3.40.630.20">
    <property type="entry name" value="Peptidase C15, pyroglutamyl peptidase I-like"/>
    <property type="match status" value="1"/>
</dbReference>
<keyword evidence="4" id="KW-0788">Thiol protease</keyword>
<name>A0A9W8Y4Q1_9PLEO</name>
<sequence length="262" mass="28630">METLPLKIPPQLLLGNRIYPPRPTPSTPTNPTPIHIHVYHEPIRVAYNTVTNLIPALLPPSNLLYPAPDIILHIGLAAGRKHFALEQGAHGRDYAQIPDVDGQRFGDDLAESMFPASRFPDVLKTSFDTADVLARWVKNLGGSSGGSGDAVAAAEGAKGTPDVRLSPDAGNFMCGFIYYHSLAHYYSDEDGRRRPVAFLHVPDLSESEEKLREGWDVTVALIKALVESKRTVGVVDEGIRDTRQGEEVEREATAAQTDNNFA</sequence>
<dbReference type="InterPro" id="IPR016125">
    <property type="entry name" value="Peptidase_C15-like"/>
</dbReference>
<evidence type="ECO:0000256" key="3">
    <source>
        <dbReference type="ARBA" id="ARBA00022801"/>
    </source>
</evidence>
<dbReference type="EMBL" id="JAPEUY010000015">
    <property type="protein sequence ID" value="KAJ4365611.1"/>
    <property type="molecule type" value="Genomic_DNA"/>
</dbReference>
<feature type="region of interest" description="Disordered" evidence="5">
    <location>
        <begin position="242"/>
        <end position="262"/>
    </location>
</feature>
<organism evidence="6 7">
    <name type="scientific">Neocucurbitaria cava</name>
    <dbReference type="NCBI Taxonomy" id="798079"/>
    <lineage>
        <taxon>Eukaryota</taxon>
        <taxon>Fungi</taxon>
        <taxon>Dikarya</taxon>
        <taxon>Ascomycota</taxon>
        <taxon>Pezizomycotina</taxon>
        <taxon>Dothideomycetes</taxon>
        <taxon>Pleosporomycetidae</taxon>
        <taxon>Pleosporales</taxon>
        <taxon>Pleosporineae</taxon>
        <taxon>Cucurbitariaceae</taxon>
        <taxon>Neocucurbitaria</taxon>
    </lineage>
</organism>
<dbReference type="OrthoDB" id="407146at2759"/>
<evidence type="ECO:0000256" key="2">
    <source>
        <dbReference type="ARBA" id="ARBA00022670"/>
    </source>
</evidence>
<dbReference type="Proteomes" id="UP001140560">
    <property type="component" value="Unassembled WGS sequence"/>
</dbReference>
<dbReference type="InterPro" id="IPR036440">
    <property type="entry name" value="Peptidase_C15-like_sf"/>
</dbReference>
<evidence type="ECO:0008006" key="8">
    <source>
        <dbReference type="Google" id="ProtNLM"/>
    </source>
</evidence>
<evidence type="ECO:0000313" key="7">
    <source>
        <dbReference type="Proteomes" id="UP001140560"/>
    </source>
</evidence>
<evidence type="ECO:0000313" key="6">
    <source>
        <dbReference type="EMBL" id="KAJ4365611.1"/>
    </source>
</evidence>
<proteinExistence type="inferred from homology"/>
<protein>
    <recommendedName>
        <fullName evidence="8">Peptidase C15, pyroglutamyl peptidase I-like protein</fullName>
    </recommendedName>
</protein>
<comment type="caution">
    <text evidence="6">The sequence shown here is derived from an EMBL/GenBank/DDBJ whole genome shotgun (WGS) entry which is preliminary data.</text>
</comment>
<dbReference type="GO" id="GO:0008234">
    <property type="term" value="F:cysteine-type peptidase activity"/>
    <property type="evidence" value="ECO:0007669"/>
    <property type="project" value="UniProtKB-KW"/>
</dbReference>
<reference evidence="6" key="1">
    <citation type="submission" date="2022-10" db="EMBL/GenBank/DDBJ databases">
        <title>Tapping the CABI collections for fungal endophytes: first genome assemblies for Collariella, Neodidymelliopsis, Ascochyta clinopodiicola, Didymella pomorum, Didymosphaeria variabile, Neocosmospora piperis and Neocucurbitaria cava.</title>
        <authorList>
            <person name="Hill R."/>
        </authorList>
    </citation>
    <scope>NUCLEOTIDE SEQUENCE</scope>
    <source>
        <strain evidence="6">IMI 356814</strain>
    </source>
</reference>
<gene>
    <name evidence="6" type="ORF">N0V83_008231</name>
</gene>
<evidence type="ECO:0000256" key="5">
    <source>
        <dbReference type="SAM" id="MobiDB-lite"/>
    </source>
</evidence>
<feature type="compositionally biased region" description="Basic and acidic residues" evidence="5">
    <location>
        <begin position="242"/>
        <end position="252"/>
    </location>
</feature>
<dbReference type="GO" id="GO:0006508">
    <property type="term" value="P:proteolysis"/>
    <property type="evidence" value="ECO:0007669"/>
    <property type="project" value="UniProtKB-KW"/>
</dbReference>
<keyword evidence="3" id="KW-0378">Hydrolase</keyword>
<dbReference type="AlphaFoldDB" id="A0A9W8Y4Q1"/>
<evidence type="ECO:0000256" key="4">
    <source>
        <dbReference type="ARBA" id="ARBA00022807"/>
    </source>
</evidence>
<accession>A0A9W8Y4Q1</accession>
<comment type="similarity">
    <text evidence="1">Belongs to the peptidase C15 family.</text>
</comment>
<keyword evidence="7" id="KW-1185">Reference proteome</keyword>
<evidence type="ECO:0000256" key="1">
    <source>
        <dbReference type="ARBA" id="ARBA00006641"/>
    </source>
</evidence>
<dbReference type="SUPFAM" id="SSF53182">
    <property type="entry name" value="Pyrrolidone carboxyl peptidase (pyroglutamate aminopeptidase)"/>
    <property type="match status" value="1"/>
</dbReference>
<keyword evidence="2" id="KW-0645">Protease</keyword>